<sequence length="35" mass="4224">MSIMQVTHRWHQRNTFAFQTQTADMLAQQRQGFNN</sequence>
<dbReference type="EMBL" id="UGXC01000003">
    <property type="protein sequence ID" value="SUG52253.1"/>
    <property type="molecule type" value="Genomic_DNA"/>
</dbReference>
<reference evidence="1 2" key="1">
    <citation type="submission" date="2018-06" db="EMBL/GenBank/DDBJ databases">
        <authorList>
            <consortium name="Pathogen Informatics"/>
            <person name="Doyle S."/>
        </authorList>
    </citation>
    <scope>NUCLEOTIDE SEQUENCE [LARGE SCALE GENOMIC DNA]</scope>
    <source>
        <strain evidence="1 2">NCTC7303</strain>
    </source>
</reference>
<evidence type="ECO:0000313" key="2">
    <source>
        <dbReference type="Proteomes" id="UP000255443"/>
    </source>
</evidence>
<evidence type="ECO:0000313" key="1">
    <source>
        <dbReference type="EMBL" id="SUG52253.1"/>
    </source>
</evidence>
<gene>
    <name evidence="1" type="ORF">NCTC7303_04650</name>
</gene>
<accession>A0A379TPG7</accession>
<protein>
    <submittedName>
        <fullName evidence="1">Uncharacterized protein</fullName>
    </submittedName>
</protein>
<dbReference type="Proteomes" id="UP000255443">
    <property type="component" value="Unassembled WGS sequence"/>
</dbReference>
<proteinExistence type="predicted"/>
<name>A0A379TPG7_SALER</name>
<dbReference type="AlphaFoldDB" id="A0A379TPG7"/>
<organism evidence="1 2">
    <name type="scientific">Salmonella enterica subsp. arizonae</name>
    <dbReference type="NCBI Taxonomy" id="59203"/>
    <lineage>
        <taxon>Bacteria</taxon>
        <taxon>Pseudomonadati</taxon>
        <taxon>Pseudomonadota</taxon>
        <taxon>Gammaproteobacteria</taxon>
        <taxon>Enterobacterales</taxon>
        <taxon>Enterobacteriaceae</taxon>
        <taxon>Salmonella</taxon>
    </lineage>
</organism>